<comment type="caution">
    <text evidence="8">The sequence shown here is derived from an EMBL/GenBank/DDBJ whole genome shotgun (WGS) entry which is preliminary data.</text>
</comment>
<dbReference type="GO" id="GO:0022857">
    <property type="term" value="F:transmembrane transporter activity"/>
    <property type="evidence" value="ECO:0007669"/>
    <property type="project" value="InterPro"/>
</dbReference>
<proteinExistence type="inferred from homology"/>
<dbReference type="InterPro" id="IPR000620">
    <property type="entry name" value="EamA_dom"/>
</dbReference>
<dbReference type="Pfam" id="PF00892">
    <property type="entry name" value="EamA"/>
    <property type="match status" value="1"/>
</dbReference>
<comment type="caution">
    <text evidence="6">Lacks conserved residue(s) required for the propagation of feature annotation.</text>
</comment>
<evidence type="ECO:0000313" key="9">
    <source>
        <dbReference type="Proteomes" id="UP001372338"/>
    </source>
</evidence>
<dbReference type="SUPFAM" id="SSF103481">
    <property type="entry name" value="Multidrug resistance efflux transporter EmrE"/>
    <property type="match status" value="1"/>
</dbReference>
<feature type="transmembrane region" description="Helical" evidence="6">
    <location>
        <begin position="104"/>
        <end position="127"/>
    </location>
</feature>
<dbReference type="InterPro" id="IPR037185">
    <property type="entry name" value="EmrE-like"/>
</dbReference>
<reference evidence="8 9" key="1">
    <citation type="submission" date="2024-01" db="EMBL/GenBank/DDBJ databases">
        <title>The genomes of 5 underutilized Papilionoideae crops provide insights into root nodulation and disease resistanc.</title>
        <authorList>
            <person name="Yuan L."/>
        </authorList>
    </citation>
    <scope>NUCLEOTIDE SEQUENCE [LARGE SCALE GENOMIC DNA]</scope>
    <source>
        <strain evidence="8">ZHUSHIDOU_FW_LH</strain>
        <tissue evidence="8">Leaf</tissue>
    </source>
</reference>
<keyword evidence="9" id="KW-1185">Reference proteome</keyword>
<feature type="transmembrane region" description="Helical" evidence="6">
    <location>
        <begin position="78"/>
        <end position="98"/>
    </location>
</feature>
<comment type="subcellular location">
    <subcellularLocation>
        <location evidence="1 6">Membrane</location>
        <topology evidence="1 6">Multi-pass membrane protein</topology>
    </subcellularLocation>
</comment>
<dbReference type="PANTHER" id="PTHR31218">
    <property type="entry name" value="WAT1-RELATED PROTEIN"/>
    <property type="match status" value="1"/>
</dbReference>
<evidence type="ECO:0000256" key="5">
    <source>
        <dbReference type="ARBA" id="ARBA00023136"/>
    </source>
</evidence>
<feature type="domain" description="EamA" evidence="7">
    <location>
        <begin position="18"/>
        <end position="127"/>
    </location>
</feature>
<evidence type="ECO:0000256" key="1">
    <source>
        <dbReference type="ARBA" id="ARBA00004141"/>
    </source>
</evidence>
<dbReference type="Proteomes" id="UP001372338">
    <property type="component" value="Unassembled WGS sequence"/>
</dbReference>
<protein>
    <recommendedName>
        <fullName evidence="6">WAT1-related protein</fullName>
    </recommendedName>
</protein>
<comment type="similarity">
    <text evidence="2 6">Belongs to the drug/metabolite transporter (DMT) superfamily. Plant drug/metabolite exporter (P-DME) (TC 2.A.7.4) family.</text>
</comment>
<evidence type="ECO:0000256" key="6">
    <source>
        <dbReference type="RuleBase" id="RU363077"/>
    </source>
</evidence>
<accession>A0AAN9E5W7</accession>
<dbReference type="AlphaFoldDB" id="A0AAN9E5W7"/>
<evidence type="ECO:0000256" key="2">
    <source>
        <dbReference type="ARBA" id="ARBA00007635"/>
    </source>
</evidence>
<evidence type="ECO:0000256" key="3">
    <source>
        <dbReference type="ARBA" id="ARBA00022692"/>
    </source>
</evidence>
<gene>
    <name evidence="8" type="ORF">RIF29_41674</name>
</gene>
<dbReference type="InterPro" id="IPR030184">
    <property type="entry name" value="WAT1-related"/>
</dbReference>
<organism evidence="8 9">
    <name type="scientific">Crotalaria pallida</name>
    <name type="common">Smooth rattlebox</name>
    <name type="synonym">Crotalaria striata</name>
    <dbReference type="NCBI Taxonomy" id="3830"/>
    <lineage>
        <taxon>Eukaryota</taxon>
        <taxon>Viridiplantae</taxon>
        <taxon>Streptophyta</taxon>
        <taxon>Embryophyta</taxon>
        <taxon>Tracheophyta</taxon>
        <taxon>Spermatophyta</taxon>
        <taxon>Magnoliopsida</taxon>
        <taxon>eudicotyledons</taxon>
        <taxon>Gunneridae</taxon>
        <taxon>Pentapetalae</taxon>
        <taxon>rosids</taxon>
        <taxon>fabids</taxon>
        <taxon>Fabales</taxon>
        <taxon>Fabaceae</taxon>
        <taxon>Papilionoideae</taxon>
        <taxon>50 kb inversion clade</taxon>
        <taxon>genistoids sensu lato</taxon>
        <taxon>core genistoids</taxon>
        <taxon>Crotalarieae</taxon>
        <taxon>Crotalaria</taxon>
    </lineage>
</organism>
<evidence type="ECO:0000313" key="8">
    <source>
        <dbReference type="EMBL" id="KAK7246804.1"/>
    </source>
</evidence>
<sequence length="128" mass="14103">MTIMNEVVNVVVGLQPTLIMVVVAATFAVANVLYKLAEQDGLSNSVMNAYRFMFATAFMVPIALIRDRKNKPKFTGRVFYMTFLCGLFGGTLMQNLYLEGLASTSATFVAATFNLIPAITFILAILFR</sequence>
<dbReference type="EMBL" id="JAYWIO010000008">
    <property type="protein sequence ID" value="KAK7246804.1"/>
    <property type="molecule type" value="Genomic_DNA"/>
</dbReference>
<feature type="transmembrane region" description="Helical" evidence="6">
    <location>
        <begin position="49"/>
        <end position="66"/>
    </location>
</feature>
<evidence type="ECO:0000256" key="4">
    <source>
        <dbReference type="ARBA" id="ARBA00022989"/>
    </source>
</evidence>
<keyword evidence="5 6" id="KW-0472">Membrane</keyword>
<dbReference type="GO" id="GO:0016020">
    <property type="term" value="C:membrane"/>
    <property type="evidence" value="ECO:0007669"/>
    <property type="project" value="UniProtKB-SubCell"/>
</dbReference>
<feature type="transmembrane region" description="Helical" evidence="6">
    <location>
        <begin position="7"/>
        <end position="29"/>
    </location>
</feature>
<name>A0AAN9E5W7_CROPI</name>
<evidence type="ECO:0000259" key="7">
    <source>
        <dbReference type="Pfam" id="PF00892"/>
    </source>
</evidence>
<keyword evidence="3 6" id="KW-0812">Transmembrane</keyword>
<keyword evidence="4 6" id="KW-1133">Transmembrane helix</keyword>